<comment type="caution">
    <text evidence="5">The sequence shown here is derived from an EMBL/GenBank/DDBJ whole genome shotgun (WGS) entry which is preliminary data.</text>
</comment>
<gene>
    <name evidence="5" type="ORF">B0I00_0979</name>
</gene>
<feature type="domain" description="EAL" evidence="3">
    <location>
        <begin position="344"/>
        <end position="595"/>
    </location>
</feature>
<dbReference type="RefSeq" id="WP_100866171.1">
    <property type="nucleotide sequence ID" value="NZ_PHUF01000002.1"/>
</dbReference>
<evidence type="ECO:0000259" key="4">
    <source>
        <dbReference type="PROSITE" id="PS50887"/>
    </source>
</evidence>
<dbReference type="Gene3D" id="3.30.450.20">
    <property type="entry name" value="PAS domain"/>
    <property type="match status" value="1"/>
</dbReference>
<dbReference type="InterPro" id="IPR052155">
    <property type="entry name" value="Biofilm_reg_signaling"/>
</dbReference>
<dbReference type="PANTHER" id="PTHR44757">
    <property type="entry name" value="DIGUANYLATE CYCLASE DGCP"/>
    <property type="match status" value="1"/>
</dbReference>
<dbReference type="CDD" id="cd00130">
    <property type="entry name" value="PAS"/>
    <property type="match status" value="1"/>
</dbReference>
<organism evidence="5 6">
    <name type="scientific">Novosphingobium kunmingense</name>
    <dbReference type="NCBI Taxonomy" id="1211806"/>
    <lineage>
        <taxon>Bacteria</taxon>
        <taxon>Pseudomonadati</taxon>
        <taxon>Pseudomonadota</taxon>
        <taxon>Alphaproteobacteria</taxon>
        <taxon>Sphingomonadales</taxon>
        <taxon>Sphingomonadaceae</taxon>
        <taxon>Novosphingobium</taxon>
    </lineage>
</organism>
<dbReference type="AlphaFoldDB" id="A0A2N0I3K3"/>
<dbReference type="CDD" id="cd01948">
    <property type="entry name" value="EAL"/>
    <property type="match status" value="1"/>
</dbReference>
<dbReference type="SUPFAM" id="SSF141868">
    <property type="entry name" value="EAL domain-like"/>
    <property type="match status" value="1"/>
</dbReference>
<dbReference type="InterPro" id="IPR029787">
    <property type="entry name" value="Nucleotide_cyclase"/>
</dbReference>
<dbReference type="CDD" id="cd01949">
    <property type="entry name" value="GGDEF"/>
    <property type="match status" value="1"/>
</dbReference>
<dbReference type="SMART" id="SM00267">
    <property type="entry name" value="GGDEF"/>
    <property type="match status" value="1"/>
</dbReference>
<dbReference type="InterPro" id="IPR000700">
    <property type="entry name" value="PAS-assoc_C"/>
</dbReference>
<dbReference type="Pfam" id="PF00990">
    <property type="entry name" value="GGDEF"/>
    <property type="match status" value="1"/>
</dbReference>
<feature type="domain" description="GGDEF" evidence="4">
    <location>
        <begin position="201"/>
        <end position="335"/>
    </location>
</feature>
<dbReference type="InterPro" id="IPR035919">
    <property type="entry name" value="EAL_sf"/>
</dbReference>
<dbReference type="InterPro" id="IPR043128">
    <property type="entry name" value="Rev_trsase/Diguanyl_cyclase"/>
</dbReference>
<dbReference type="InterPro" id="IPR000014">
    <property type="entry name" value="PAS"/>
</dbReference>
<dbReference type="Gene3D" id="3.20.20.450">
    <property type="entry name" value="EAL domain"/>
    <property type="match status" value="1"/>
</dbReference>
<evidence type="ECO:0000259" key="2">
    <source>
        <dbReference type="PROSITE" id="PS50113"/>
    </source>
</evidence>
<dbReference type="PROSITE" id="PS50112">
    <property type="entry name" value="PAS"/>
    <property type="match status" value="1"/>
</dbReference>
<dbReference type="Pfam" id="PF00563">
    <property type="entry name" value="EAL"/>
    <property type="match status" value="1"/>
</dbReference>
<evidence type="ECO:0000259" key="3">
    <source>
        <dbReference type="PROSITE" id="PS50883"/>
    </source>
</evidence>
<dbReference type="InterPro" id="IPR035965">
    <property type="entry name" value="PAS-like_dom_sf"/>
</dbReference>
<dbReference type="NCBIfam" id="TIGR00254">
    <property type="entry name" value="GGDEF"/>
    <property type="match status" value="1"/>
</dbReference>
<dbReference type="InterPro" id="IPR001633">
    <property type="entry name" value="EAL_dom"/>
</dbReference>
<protein>
    <submittedName>
        <fullName evidence="5">PAS domain S-box-containing protein/diguanylate cyclase (GGDEF)-like protein</fullName>
    </submittedName>
</protein>
<dbReference type="Proteomes" id="UP000232587">
    <property type="component" value="Unassembled WGS sequence"/>
</dbReference>
<dbReference type="InterPro" id="IPR000160">
    <property type="entry name" value="GGDEF_dom"/>
</dbReference>
<keyword evidence="6" id="KW-1185">Reference proteome</keyword>
<dbReference type="PROSITE" id="PS50887">
    <property type="entry name" value="GGDEF"/>
    <property type="match status" value="1"/>
</dbReference>
<evidence type="ECO:0000259" key="1">
    <source>
        <dbReference type="PROSITE" id="PS50112"/>
    </source>
</evidence>
<dbReference type="SUPFAM" id="SSF55785">
    <property type="entry name" value="PYP-like sensor domain (PAS domain)"/>
    <property type="match status" value="1"/>
</dbReference>
<evidence type="ECO:0000313" key="5">
    <source>
        <dbReference type="EMBL" id="PKB25772.1"/>
    </source>
</evidence>
<dbReference type="Gene3D" id="3.30.70.270">
    <property type="match status" value="1"/>
</dbReference>
<reference evidence="5 6" key="1">
    <citation type="submission" date="2017-11" db="EMBL/GenBank/DDBJ databases">
        <title>Genomic Encyclopedia of Type Strains, Phase III (KMG-III): the genomes of soil and plant-associated and newly described type strains.</title>
        <authorList>
            <person name="Whitman W."/>
        </authorList>
    </citation>
    <scope>NUCLEOTIDE SEQUENCE [LARGE SCALE GENOMIC DNA]</scope>
    <source>
        <strain evidence="5 6">CGMCC 1.12274</strain>
    </source>
</reference>
<proteinExistence type="predicted"/>
<dbReference type="PROSITE" id="PS50113">
    <property type="entry name" value="PAC"/>
    <property type="match status" value="1"/>
</dbReference>
<dbReference type="EMBL" id="PHUF01000002">
    <property type="protein sequence ID" value="PKB25772.1"/>
    <property type="molecule type" value="Genomic_DNA"/>
</dbReference>
<dbReference type="PANTHER" id="PTHR44757:SF2">
    <property type="entry name" value="BIOFILM ARCHITECTURE MAINTENANCE PROTEIN MBAA"/>
    <property type="match status" value="1"/>
</dbReference>
<dbReference type="PROSITE" id="PS50883">
    <property type="entry name" value="EAL"/>
    <property type="match status" value="1"/>
</dbReference>
<dbReference type="OrthoDB" id="9814202at2"/>
<dbReference type="SMART" id="SM00052">
    <property type="entry name" value="EAL"/>
    <property type="match status" value="1"/>
</dbReference>
<dbReference type="SUPFAM" id="SSF55073">
    <property type="entry name" value="Nucleotide cyclase"/>
    <property type="match status" value="1"/>
</dbReference>
<evidence type="ECO:0000313" key="6">
    <source>
        <dbReference type="Proteomes" id="UP000232587"/>
    </source>
</evidence>
<feature type="domain" description="PAC" evidence="2">
    <location>
        <begin position="118"/>
        <end position="169"/>
    </location>
</feature>
<accession>A0A2N0I3K3</accession>
<feature type="domain" description="PAS" evidence="1">
    <location>
        <begin position="57"/>
        <end position="87"/>
    </location>
</feature>
<name>A0A2N0I3K3_9SPHN</name>
<dbReference type="Pfam" id="PF13426">
    <property type="entry name" value="PAS_9"/>
    <property type="match status" value="1"/>
</dbReference>
<sequence length="746" mass="81972">MNENKQMGPSENTLGRFKNLFGGRGGSARGSEQLTELEQHQAIVLLRDYEESGIGWFWSSNEQGRITYVSDIVAQKMGRSRAELIGQPVQSLFVLDRTEDSGSERTLPLIFSARKTFNDLQVRAENSSTEIWWSIAGRPQFDGEGRFLGYNGNGVDVTASRQSQRDASRLAQYDSLTGLANRHRMGKRLEATLTAYRAAKRSCAVMMLDLDRFKQVNDTLGHPAGDELLKQVAQRLQRSVQEKGCEIGRLGGDEFQIILPDIDDRGRLGEIAKTVINMLSQPYSIDGSRCVIGASVGIAIAPYDGVGSDELIRSADLALYASKGGGRGQFRFYSSDLHNEAERRRQIEEDLRDALANDQMRVAYQPIVDTKTNKVVTLEAFSRWEHPELGDVPPGVFIPIAEEANLIGALGDWVLKQSCIDAALLPGNVRVAVNVSAAQFANPGFASLVAQALAHSELPPERLELELTESIFLGDQASTEEMFSQLKMLGVRLALDDFGTGYSSLSYLQHAPFDKIKIDKAFIRGVTEEGNRNGAIIASIVSLAEALGMDTTAEGIEAHDELEEMRRLRVKQIQGFIYATAVSLEDVCEAMISGEWVIEPDGPSKYRPERRTVLRKVGLIHEDHRYEVTMRNLSRSGCMVEGLVDVPAGTQFVVDFGEGQLAVAVVRRSAGVMQGLEFEQQMVDDGAGGLCTRHRVSPYVLAQAGMPLAALPPGQYPMQLMQQPGMGITIPKFGQIDPKSKPSKLA</sequence>
<dbReference type="NCBIfam" id="TIGR00229">
    <property type="entry name" value="sensory_box"/>
    <property type="match status" value="1"/>
</dbReference>